<dbReference type="EMBL" id="EQ973897">
    <property type="protein sequence ID" value="EEF39771.1"/>
    <property type="molecule type" value="Genomic_DNA"/>
</dbReference>
<dbReference type="InParanoid" id="B9S9L5"/>
<name>B9S9L5_RICCO</name>
<proteinExistence type="inferred from homology"/>
<organism evidence="2 3">
    <name type="scientific">Ricinus communis</name>
    <name type="common">Castor bean</name>
    <dbReference type="NCBI Taxonomy" id="3988"/>
    <lineage>
        <taxon>Eukaryota</taxon>
        <taxon>Viridiplantae</taxon>
        <taxon>Streptophyta</taxon>
        <taxon>Embryophyta</taxon>
        <taxon>Tracheophyta</taxon>
        <taxon>Spermatophyta</taxon>
        <taxon>Magnoliopsida</taxon>
        <taxon>eudicotyledons</taxon>
        <taxon>Gunneridae</taxon>
        <taxon>Pentapetalae</taxon>
        <taxon>rosids</taxon>
        <taxon>fabids</taxon>
        <taxon>Malpighiales</taxon>
        <taxon>Euphorbiaceae</taxon>
        <taxon>Acalyphoideae</taxon>
        <taxon>Acalypheae</taxon>
        <taxon>Ricinus</taxon>
    </lineage>
</organism>
<dbReference type="PANTHER" id="PTHR31175">
    <property type="entry name" value="AUXIN-RESPONSIVE FAMILY PROTEIN"/>
    <property type="match status" value="1"/>
</dbReference>
<dbReference type="GO" id="GO:0009733">
    <property type="term" value="P:response to auxin"/>
    <property type="evidence" value="ECO:0007669"/>
    <property type="project" value="InterPro"/>
</dbReference>
<dbReference type="Proteomes" id="UP000008311">
    <property type="component" value="Unassembled WGS sequence"/>
</dbReference>
<gene>
    <name evidence="2" type="ORF">RCOM_0886630</name>
</gene>
<reference evidence="3" key="1">
    <citation type="journal article" date="2010" name="Nat. Biotechnol.">
        <title>Draft genome sequence of the oilseed species Ricinus communis.</title>
        <authorList>
            <person name="Chan A.P."/>
            <person name="Crabtree J."/>
            <person name="Zhao Q."/>
            <person name="Lorenzi H."/>
            <person name="Orvis J."/>
            <person name="Puiu D."/>
            <person name="Melake-Berhan A."/>
            <person name="Jones K.M."/>
            <person name="Redman J."/>
            <person name="Chen G."/>
            <person name="Cahoon E.B."/>
            <person name="Gedil M."/>
            <person name="Stanke M."/>
            <person name="Haas B.J."/>
            <person name="Wortman J.R."/>
            <person name="Fraser-Liggett C.M."/>
            <person name="Ravel J."/>
            <person name="Rabinowicz P.D."/>
        </authorList>
    </citation>
    <scope>NUCLEOTIDE SEQUENCE [LARGE SCALE GENOMIC DNA]</scope>
    <source>
        <strain evidence="3">cv. Hale</strain>
    </source>
</reference>
<accession>B9S9L5</accession>
<evidence type="ECO:0000313" key="2">
    <source>
        <dbReference type="EMBL" id="EEF39771.1"/>
    </source>
</evidence>
<dbReference type="Pfam" id="PF02519">
    <property type="entry name" value="Auxin_inducible"/>
    <property type="match status" value="1"/>
</dbReference>
<dbReference type="InterPro" id="IPR003676">
    <property type="entry name" value="SAUR_fam"/>
</dbReference>
<dbReference type="PANTHER" id="PTHR31175:SF49">
    <property type="entry name" value="SAUR FAMILY PROTEIN"/>
    <property type="match status" value="1"/>
</dbReference>
<dbReference type="STRING" id="3988.B9S9L5"/>
<protein>
    <submittedName>
        <fullName evidence="2">Uncharacterized protein</fullName>
    </submittedName>
</protein>
<sequence length="120" mass="13098">MIGAKKLLKLARKWQKLAAIRRKRITIPEGIGSVETNSGSTSAKGHFVVYSADQKRFSLPLAYLNNEIIQELLNIAAEAFGLPSKGPLTLAAVHCLSISNIKKQAIKYQFVASEESSSNL</sequence>
<keyword evidence="3" id="KW-1185">Reference proteome</keyword>
<dbReference type="AlphaFoldDB" id="B9S9L5"/>
<evidence type="ECO:0000313" key="3">
    <source>
        <dbReference type="Proteomes" id="UP000008311"/>
    </source>
</evidence>
<evidence type="ECO:0000256" key="1">
    <source>
        <dbReference type="ARBA" id="ARBA00006974"/>
    </source>
</evidence>
<comment type="similarity">
    <text evidence="1">Belongs to the ARG7 family.</text>
</comment>